<dbReference type="Pfam" id="PF04082">
    <property type="entry name" value="Fungal_trans"/>
    <property type="match status" value="1"/>
</dbReference>
<reference evidence="7" key="3">
    <citation type="submission" date="2025-04" db="UniProtKB">
        <authorList>
            <consortium name="RefSeq"/>
        </authorList>
    </citation>
    <scope>IDENTIFICATION</scope>
    <source>
        <strain evidence="7">CBS 304.34</strain>
    </source>
</reference>
<accession>A0A6A6YU30</accession>
<dbReference type="RefSeq" id="XP_033579430.1">
    <property type="nucleotide sequence ID" value="XM_033716687.1"/>
</dbReference>
<dbReference type="InterPro" id="IPR007219">
    <property type="entry name" value="XnlR_reg_dom"/>
</dbReference>
<feature type="region of interest" description="Disordered" evidence="3">
    <location>
        <begin position="34"/>
        <end position="84"/>
    </location>
</feature>
<proteinExistence type="predicted"/>
<keyword evidence="6" id="KW-1185">Reference proteome</keyword>
<feature type="compositionally biased region" description="Low complexity" evidence="3">
    <location>
        <begin position="597"/>
        <end position="617"/>
    </location>
</feature>
<dbReference type="Proteomes" id="UP000504636">
    <property type="component" value="Unplaced"/>
</dbReference>
<sequence length="697" mass="78003">MPGSVGGLTPTRNQSVNNVNDRIRRLERLVTSLAETQPLARSGDVTGLEGNTSGSARRPSDVGGRAVEDGIANPSPQLTAKGPETRFVDSSHWEAILEDIHSIKQELDTSRSSEDWDNTDTSPEETHGLELLFGDHRTITIEELLCSLPTKAVADNLIHIFTQEMDLQGSQLMHVPTLLKEHEDFWKNPSAVSLAWLARMYAIMCLSLQWAMRTNIHVDDILLPETTIRIYRTRASQCLIASDYGKPTTYTLEAMVMYVACEHFWNLDGYFRASLVFAMIVRLALRAGYHRDPSHYPDISIFDGEIRRRTWAYIFQIDVWFSHKCALPRQIDERQVDTAPPVSVLDEDLYPSMVELPTPRPSNEPTSIGFLNYKTKLLEIVTRITDRSSAASLSFDDVLALDQALDARLDSRPAWIVVPGSDTTLAPIALGRLIEVDVLAQCARIILHRKYLIPARTNPKYAHSRQACLSAASQVLRHQQRLYEVSYKHYGTVTANWRALSLMSHDLLLAAMVLCMDMDQELQHRADSRTLQQSKDEEEGLTERFELLQGSHRIYTSMLSYTSDASKAGDVLGIMLNRLRRSRELSTTANNTLPVRSQSQYQPPSQSQSQYNAASSNCHNPTAQPYNMGETPIVGSYLPVHSVYPFADAMPADLVGGYGATSHGDGAGDNFALTNFLESWDWTQWDSGFASSMTGMD</sequence>
<dbReference type="GO" id="GO:0005634">
    <property type="term" value="C:nucleus"/>
    <property type="evidence" value="ECO:0007669"/>
    <property type="project" value="UniProtKB-SubCell"/>
</dbReference>
<evidence type="ECO:0000313" key="7">
    <source>
        <dbReference type="RefSeq" id="XP_033579430.1"/>
    </source>
</evidence>
<dbReference type="PANTHER" id="PTHR31001">
    <property type="entry name" value="UNCHARACTERIZED TRANSCRIPTIONAL REGULATORY PROTEIN"/>
    <property type="match status" value="1"/>
</dbReference>
<feature type="domain" description="Xylanolytic transcriptional activator regulatory" evidence="4">
    <location>
        <begin position="273"/>
        <end position="347"/>
    </location>
</feature>
<dbReference type="GeneID" id="54457580"/>
<reference evidence="5 7" key="1">
    <citation type="journal article" date="2020" name="Stud. Mycol.">
        <title>101 Dothideomycetes genomes: a test case for predicting lifestyles and emergence of pathogens.</title>
        <authorList>
            <person name="Haridas S."/>
            <person name="Albert R."/>
            <person name="Binder M."/>
            <person name="Bloem J."/>
            <person name="Labutti K."/>
            <person name="Salamov A."/>
            <person name="Andreopoulos B."/>
            <person name="Baker S."/>
            <person name="Barry K."/>
            <person name="Bills G."/>
            <person name="Bluhm B."/>
            <person name="Cannon C."/>
            <person name="Castanera R."/>
            <person name="Culley D."/>
            <person name="Daum C."/>
            <person name="Ezra D."/>
            <person name="Gonzalez J."/>
            <person name="Henrissat B."/>
            <person name="Kuo A."/>
            <person name="Liang C."/>
            <person name="Lipzen A."/>
            <person name="Lutzoni F."/>
            <person name="Magnuson J."/>
            <person name="Mondo S."/>
            <person name="Nolan M."/>
            <person name="Ohm R."/>
            <person name="Pangilinan J."/>
            <person name="Park H.-J."/>
            <person name="Ramirez L."/>
            <person name="Alfaro M."/>
            <person name="Sun H."/>
            <person name="Tritt A."/>
            <person name="Yoshinaga Y."/>
            <person name="Zwiers L.-H."/>
            <person name="Turgeon B."/>
            <person name="Goodwin S."/>
            <person name="Spatafora J."/>
            <person name="Crous P."/>
            <person name="Grigoriev I."/>
        </authorList>
    </citation>
    <scope>NUCLEOTIDE SEQUENCE</scope>
    <source>
        <strain evidence="5 7">CBS 304.34</strain>
    </source>
</reference>
<gene>
    <name evidence="5 7" type="ORF">BDZ99DRAFT_413204</name>
</gene>
<protein>
    <recommendedName>
        <fullName evidence="4">Xylanolytic transcriptional activator regulatory domain-containing protein</fullName>
    </recommendedName>
</protein>
<organism evidence="5">
    <name type="scientific">Mytilinidion resinicola</name>
    <dbReference type="NCBI Taxonomy" id="574789"/>
    <lineage>
        <taxon>Eukaryota</taxon>
        <taxon>Fungi</taxon>
        <taxon>Dikarya</taxon>
        <taxon>Ascomycota</taxon>
        <taxon>Pezizomycotina</taxon>
        <taxon>Dothideomycetes</taxon>
        <taxon>Pleosporomycetidae</taxon>
        <taxon>Mytilinidiales</taxon>
        <taxon>Mytilinidiaceae</taxon>
        <taxon>Mytilinidion</taxon>
    </lineage>
</organism>
<dbReference type="GO" id="GO:0008270">
    <property type="term" value="F:zinc ion binding"/>
    <property type="evidence" value="ECO:0007669"/>
    <property type="project" value="InterPro"/>
</dbReference>
<dbReference type="SMART" id="SM00906">
    <property type="entry name" value="Fungal_trans"/>
    <property type="match status" value="1"/>
</dbReference>
<feature type="region of interest" description="Disordered" evidence="3">
    <location>
        <begin position="107"/>
        <end position="126"/>
    </location>
</feature>
<dbReference type="CDD" id="cd12148">
    <property type="entry name" value="fungal_TF_MHR"/>
    <property type="match status" value="1"/>
</dbReference>
<comment type="subcellular location">
    <subcellularLocation>
        <location evidence="1">Nucleus</location>
    </subcellularLocation>
</comment>
<dbReference type="GO" id="GO:0003677">
    <property type="term" value="F:DNA binding"/>
    <property type="evidence" value="ECO:0007669"/>
    <property type="project" value="InterPro"/>
</dbReference>
<dbReference type="PANTHER" id="PTHR31001:SF49">
    <property type="entry name" value="ZN(II)2CYS6 TRANSCRIPTION FACTOR (EUROFUNG)"/>
    <property type="match status" value="1"/>
</dbReference>
<feature type="region of interest" description="Disordered" evidence="3">
    <location>
        <begin position="585"/>
        <end position="624"/>
    </location>
</feature>
<evidence type="ECO:0000256" key="3">
    <source>
        <dbReference type="SAM" id="MobiDB-lite"/>
    </source>
</evidence>
<keyword evidence="2" id="KW-0539">Nucleus</keyword>
<reference evidence="7" key="2">
    <citation type="submission" date="2020-04" db="EMBL/GenBank/DDBJ databases">
        <authorList>
            <consortium name="NCBI Genome Project"/>
        </authorList>
    </citation>
    <scope>NUCLEOTIDE SEQUENCE</scope>
    <source>
        <strain evidence="7">CBS 304.34</strain>
    </source>
</reference>
<evidence type="ECO:0000313" key="6">
    <source>
        <dbReference type="Proteomes" id="UP000504636"/>
    </source>
</evidence>
<dbReference type="InterPro" id="IPR050613">
    <property type="entry name" value="Sec_Metabolite_Reg"/>
</dbReference>
<dbReference type="AlphaFoldDB" id="A0A6A6YU30"/>
<evidence type="ECO:0000256" key="1">
    <source>
        <dbReference type="ARBA" id="ARBA00004123"/>
    </source>
</evidence>
<dbReference type="EMBL" id="MU003697">
    <property type="protein sequence ID" value="KAF2812466.1"/>
    <property type="molecule type" value="Genomic_DNA"/>
</dbReference>
<evidence type="ECO:0000256" key="2">
    <source>
        <dbReference type="ARBA" id="ARBA00023242"/>
    </source>
</evidence>
<dbReference type="GO" id="GO:0006351">
    <property type="term" value="P:DNA-templated transcription"/>
    <property type="evidence" value="ECO:0007669"/>
    <property type="project" value="InterPro"/>
</dbReference>
<evidence type="ECO:0000259" key="4">
    <source>
        <dbReference type="SMART" id="SM00906"/>
    </source>
</evidence>
<evidence type="ECO:0000313" key="5">
    <source>
        <dbReference type="EMBL" id="KAF2812466.1"/>
    </source>
</evidence>
<dbReference type="OrthoDB" id="4934715at2759"/>
<feature type="compositionally biased region" description="Polar residues" evidence="3">
    <location>
        <begin position="585"/>
        <end position="596"/>
    </location>
</feature>
<name>A0A6A6YU30_9PEZI</name>